<dbReference type="PROSITE" id="PS50937">
    <property type="entry name" value="HTH_MERR_2"/>
    <property type="match status" value="1"/>
</dbReference>
<accession>A0A7C3V0G3</accession>
<dbReference type="InterPro" id="IPR009061">
    <property type="entry name" value="DNA-bd_dom_put_sf"/>
</dbReference>
<dbReference type="SUPFAM" id="SSF46955">
    <property type="entry name" value="Putative DNA-binding domain"/>
    <property type="match status" value="1"/>
</dbReference>
<dbReference type="InterPro" id="IPR047057">
    <property type="entry name" value="MerR_fam"/>
</dbReference>
<reference evidence="3" key="1">
    <citation type="journal article" date="2020" name="mSystems">
        <title>Genome- and Community-Level Interaction Insights into Carbon Utilization and Element Cycling Functions of Hydrothermarchaeota in Hydrothermal Sediment.</title>
        <authorList>
            <person name="Zhou Z."/>
            <person name="Liu Y."/>
            <person name="Xu W."/>
            <person name="Pan J."/>
            <person name="Luo Z.H."/>
            <person name="Li M."/>
        </authorList>
    </citation>
    <scope>NUCLEOTIDE SEQUENCE [LARGE SCALE GENOMIC DNA]</scope>
    <source>
        <strain evidence="3">SpSt-897</strain>
    </source>
</reference>
<gene>
    <name evidence="3" type="ORF">ENW96_13665</name>
</gene>
<dbReference type="Gene3D" id="1.10.1660.10">
    <property type="match status" value="1"/>
</dbReference>
<comment type="caution">
    <text evidence="3">The sequence shown here is derived from an EMBL/GenBank/DDBJ whole genome shotgun (WGS) entry which is preliminary data.</text>
</comment>
<dbReference type="GO" id="GO:0003677">
    <property type="term" value="F:DNA binding"/>
    <property type="evidence" value="ECO:0007669"/>
    <property type="project" value="UniProtKB-KW"/>
</dbReference>
<organism evidence="3">
    <name type="scientific">Desulfobacca acetoxidans</name>
    <dbReference type="NCBI Taxonomy" id="60893"/>
    <lineage>
        <taxon>Bacteria</taxon>
        <taxon>Pseudomonadati</taxon>
        <taxon>Thermodesulfobacteriota</taxon>
        <taxon>Desulfobaccia</taxon>
        <taxon>Desulfobaccales</taxon>
        <taxon>Desulfobaccaceae</taxon>
        <taxon>Desulfobacca</taxon>
    </lineage>
</organism>
<name>A0A7C3V0G3_9BACT</name>
<dbReference type="InterPro" id="IPR000551">
    <property type="entry name" value="MerR-type_HTH_dom"/>
</dbReference>
<evidence type="ECO:0000259" key="2">
    <source>
        <dbReference type="PROSITE" id="PS50937"/>
    </source>
</evidence>
<feature type="domain" description="HTH merR-type" evidence="2">
    <location>
        <begin position="20"/>
        <end position="90"/>
    </location>
</feature>
<dbReference type="SMART" id="SM00422">
    <property type="entry name" value="HTH_MERR"/>
    <property type="match status" value="1"/>
</dbReference>
<keyword evidence="1" id="KW-0238">DNA-binding</keyword>
<evidence type="ECO:0000313" key="3">
    <source>
        <dbReference type="EMBL" id="HGF35403.1"/>
    </source>
</evidence>
<sequence length="135" mass="16031">MTADCYTRSAVDEEIPHKQFYTIGEVSRITGVRPHVLRYWESRGKILRPTRRKSRHRLYRPADIQLIFELKRLREEEKMTLPAMQRQLKDQVSHYHRTRNLPTPPPPSFPAVSHPVLALLQEIRRELLALKDILE</sequence>
<protein>
    <submittedName>
        <fullName evidence="3">MerR family transcriptional regulator</fullName>
    </submittedName>
</protein>
<evidence type="ECO:0000256" key="1">
    <source>
        <dbReference type="ARBA" id="ARBA00023125"/>
    </source>
</evidence>
<dbReference type="AlphaFoldDB" id="A0A7C3V0G3"/>
<dbReference type="EMBL" id="DTMF01000330">
    <property type="protein sequence ID" value="HGF35403.1"/>
    <property type="molecule type" value="Genomic_DNA"/>
</dbReference>
<dbReference type="PANTHER" id="PTHR30204">
    <property type="entry name" value="REDOX-CYCLING DRUG-SENSING TRANSCRIPTIONAL ACTIVATOR SOXR"/>
    <property type="match status" value="1"/>
</dbReference>
<proteinExistence type="predicted"/>
<dbReference type="GO" id="GO:0003700">
    <property type="term" value="F:DNA-binding transcription factor activity"/>
    <property type="evidence" value="ECO:0007669"/>
    <property type="project" value="InterPro"/>
</dbReference>
<dbReference type="PANTHER" id="PTHR30204:SF15">
    <property type="entry name" value="BLL5018 PROTEIN"/>
    <property type="match status" value="1"/>
</dbReference>
<dbReference type="Pfam" id="PF13411">
    <property type="entry name" value="MerR_1"/>
    <property type="match status" value="1"/>
</dbReference>